<comment type="similarity">
    <text evidence="1">Belongs to the PagL family.</text>
</comment>
<comment type="function">
    <text evidence="1">Has lipid A 3-O-deacylase activity. Hydrolyzes the ester bond at the 3 position of lipid A, a bioactive component of lipopolysaccharide (LPS), thereby releasing the primary fatty acyl moiety.</text>
</comment>
<evidence type="ECO:0000313" key="4">
    <source>
        <dbReference type="EMBL" id="QNN56835.1"/>
    </source>
</evidence>
<comment type="subunit">
    <text evidence="1">Homodimer.</text>
</comment>
<dbReference type="SUPFAM" id="SSF56925">
    <property type="entry name" value="OMPA-like"/>
    <property type="match status" value="1"/>
</dbReference>
<feature type="chain" id="PRO_5028951934" description="Lipid A deacylase" evidence="3">
    <location>
        <begin position="42"/>
        <end position="209"/>
    </location>
</feature>
<keyword evidence="1" id="KW-0472">Membrane</keyword>
<dbReference type="InterPro" id="IPR018550">
    <property type="entry name" value="Lipid-A_deacylase-rel"/>
</dbReference>
<keyword evidence="1" id="KW-0998">Cell outer membrane</keyword>
<feature type="site" description="Critical for activity" evidence="2">
    <location>
        <position position="188"/>
    </location>
</feature>
<dbReference type="EC" id="3.1.1.77" evidence="1"/>
<evidence type="ECO:0000313" key="5">
    <source>
        <dbReference type="Proteomes" id="UP000515811"/>
    </source>
</evidence>
<evidence type="ECO:0000256" key="3">
    <source>
        <dbReference type="SAM" id="SignalP"/>
    </source>
</evidence>
<feature type="signal peptide" evidence="3">
    <location>
        <begin position="1"/>
        <end position="41"/>
    </location>
</feature>
<dbReference type="AlphaFoldDB" id="A0A7G9RML0"/>
<keyword evidence="1 4" id="KW-0378">Hydrolase</keyword>
<comment type="catalytic activity">
    <reaction evidence="1">
        <text>a 3-(acyloxy)acyl derivative of bacterial toxin + H2O = a 3-hydroxyacyl derivative of bacterial toxin + a fatty acid + H(+)</text>
        <dbReference type="Rhea" id="RHEA:12032"/>
        <dbReference type="ChEBI" id="CHEBI:15377"/>
        <dbReference type="ChEBI" id="CHEBI:15378"/>
        <dbReference type="ChEBI" id="CHEBI:28868"/>
        <dbReference type="ChEBI" id="CHEBI:136853"/>
        <dbReference type="ChEBI" id="CHEBI:140675"/>
        <dbReference type="EC" id="3.1.1.77"/>
    </reaction>
</comment>
<keyword evidence="5" id="KW-1185">Reference proteome</keyword>
<dbReference type="Proteomes" id="UP000515811">
    <property type="component" value="Chromosome"/>
</dbReference>
<dbReference type="GO" id="GO:0009279">
    <property type="term" value="C:cell outer membrane"/>
    <property type="evidence" value="ECO:0007669"/>
    <property type="project" value="UniProtKB-SubCell"/>
</dbReference>
<evidence type="ECO:0000256" key="1">
    <source>
        <dbReference type="PIRNR" id="PIRNR029681"/>
    </source>
</evidence>
<sequence>MFNTLHRSPSGDFAPRQRPWARHTFAIFTLALTASATSAIAQTSVDNSGDLSRAKSIYVQGSWAEHGTDAATVGVTLPWKEWKADLWGGQVRGHWDLYVSRLSFDGRRSYDSTWMFGVKPVWRWRPDAGRSPWFAEAGVGLTYMTDRYITVHKEFSTSFNFATHLGVGYSFGEQRQHEVQLRVEHVSNAGIKEPNPGENFVQIRYGYHF</sequence>
<dbReference type="Gene3D" id="2.40.160.20">
    <property type="match status" value="1"/>
</dbReference>
<accession>A0A7G9RML0</accession>
<dbReference type="InterPro" id="IPR011250">
    <property type="entry name" value="OMP/PagP_B-barrel"/>
</dbReference>
<reference evidence="4 5" key="1">
    <citation type="submission" date="2020-08" db="EMBL/GenBank/DDBJ databases">
        <title>Genome sequence of Diaphorobacter ruginosibacter DSM 27467T.</title>
        <authorList>
            <person name="Hyun D.-W."/>
            <person name="Bae J.-W."/>
        </authorList>
    </citation>
    <scope>NUCLEOTIDE SEQUENCE [LARGE SCALE GENOMIC DNA]</scope>
    <source>
        <strain evidence="4 5">DSM 27467</strain>
    </source>
</reference>
<dbReference type="EMBL" id="CP060714">
    <property type="protein sequence ID" value="QNN56835.1"/>
    <property type="molecule type" value="Genomic_DNA"/>
</dbReference>
<comment type="subcellular location">
    <subcellularLocation>
        <location evidence="1">Cell outer membrane</location>
        <topology evidence="1">Multi-pass membrane protein</topology>
    </subcellularLocation>
</comment>
<name>A0A7G9RML0_9BURK</name>
<proteinExistence type="inferred from homology"/>
<gene>
    <name evidence="4" type="ORF">H9K76_20420</name>
</gene>
<organism evidence="4 5">
    <name type="scientific">Diaphorobacter ruginosibacter</name>
    <dbReference type="NCBI Taxonomy" id="1715720"/>
    <lineage>
        <taxon>Bacteria</taxon>
        <taxon>Pseudomonadati</taxon>
        <taxon>Pseudomonadota</taxon>
        <taxon>Betaproteobacteria</taxon>
        <taxon>Burkholderiales</taxon>
        <taxon>Comamonadaceae</taxon>
        <taxon>Diaphorobacter</taxon>
    </lineage>
</organism>
<dbReference type="PIRSF" id="PIRSF029681">
    <property type="entry name" value="PagL"/>
    <property type="match status" value="1"/>
</dbReference>
<dbReference type="Pfam" id="PF09411">
    <property type="entry name" value="PagL"/>
    <property type="match status" value="1"/>
</dbReference>
<dbReference type="GO" id="GO:0050528">
    <property type="term" value="F:acyloxyacyl hydrolase activity"/>
    <property type="evidence" value="ECO:0007669"/>
    <property type="project" value="UniProtKB-EC"/>
</dbReference>
<keyword evidence="3" id="KW-0732">Signal</keyword>
<dbReference type="KEGG" id="drg:H9K76_20420"/>
<protein>
    <recommendedName>
        <fullName evidence="1">Lipid A deacylase</fullName>
        <ecNumber evidence="1">3.1.1.77</ecNumber>
    </recommendedName>
    <alternativeName>
        <fullName evidence="1">LPS 3-O-deacylase</fullName>
    </alternativeName>
    <alternativeName>
        <fullName evidence="1">Outer membrane enzyme</fullName>
    </alternativeName>
</protein>
<evidence type="ECO:0000256" key="2">
    <source>
        <dbReference type="PIRSR" id="PIRSR029681-2"/>
    </source>
</evidence>